<dbReference type="KEGG" id="gso:PH603_14945"/>
<dbReference type="AlphaFoldDB" id="A0AAF0BGS8"/>
<comment type="subunit">
    <text evidence="9">The complex comprises the extracytoplasmic solute receptor protein and the two transmembrane proteins.</text>
</comment>
<dbReference type="GO" id="GO:0015740">
    <property type="term" value="P:C4-dicarboxylate transport"/>
    <property type="evidence" value="ECO:0007669"/>
    <property type="project" value="TreeGrafter"/>
</dbReference>
<name>A0AAF0BGS8_9PROT</name>
<protein>
    <recommendedName>
        <fullName evidence="9">TRAP transporter small permease protein</fullName>
    </recommendedName>
</protein>
<feature type="transmembrane region" description="Helical" evidence="9">
    <location>
        <begin position="96"/>
        <end position="118"/>
    </location>
</feature>
<dbReference type="GO" id="GO:0022857">
    <property type="term" value="F:transmembrane transporter activity"/>
    <property type="evidence" value="ECO:0007669"/>
    <property type="project" value="UniProtKB-UniRule"/>
</dbReference>
<proteinExistence type="inferred from homology"/>
<evidence type="ECO:0000256" key="3">
    <source>
        <dbReference type="ARBA" id="ARBA00022475"/>
    </source>
</evidence>
<dbReference type="PANTHER" id="PTHR35011">
    <property type="entry name" value="2,3-DIKETO-L-GULONATE TRAP TRANSPORTER SMALL PERMEASE PROTEIN YIAM"/>
    <property type="match status" value="1"/>
</dbReference>
<feature type="transmembrane region" description="Helical" evidence="9">
    <location>
        <begin position="138"/>
        <end position="155"/>
    </location>
</feature>
<evidence type="ECO:0000259" key="10">
    <source>
        <dbReference type="Pfam" id="PF04290"/>
    </source>
</evidence>
<dbReference type="InterPro" id="IPR007387">
    <property type="entry name" value="TRAP_DctQ"/>
</dbReference>
<evidence type="ECO:0000256" key="9">
    <source>
        <dbReference type="RuleBase" id="RU369079"/>
    </source>
</evidence>
<sequence length="174" mass="19222">MSDQISEKPIPGDGADRLIVKGAEIITVVCLVVMTVIVGWQVFGRFVLNDTPKWSEQLAGILMVYLTLIGAAVAVRNDGLIALDAFLAKFPVKLQIACRLIVELLILAFAILMIVHGARMAMLVEAWTVPTLGLSRSVNYWGFPIAGAMMLFFTLRRIASRRFLTAHLHRDNQS</sequence>
<dbReference type="InterPro" id="IPR055348">
    <property type="entry name" value="DctQ"/>
</dbReference>
<evidence type="ECO:0000256" key="7">
    <source>
        <dbReference type="ARBA" id="ARBA00023136"/>
    </source>
</evidence>
<dbReference type="GO" id="GO:0005886">
    <property type="term" value="C:plasma membrane"/>
    <property type="evidence" value="ECO:0007669"/>
    <property type="project" value="UniProtKB-SubCell"/>
</dbReference>
<evidence type="ECO:0000256" key="4">
    <source>
        <dbReference type="ARBA" id="ARBA00022519"/>
    </source>
</evidence>
<comment type="function">
    <text evidence="9">Part of the tripartite ATP-independent periplasmic (TRAP) transport system.</text>
</comment>
<keyword evidence="4 9" id="KW-0997">Cell inner membrane</keyword>
<dbReference type="EMBL" id="CP116805">
    <property type="protein sequence ID" value="WCL53833.1"/>
    <property type="molecule type" value="Genomic_DNA"/>
</dbReference>
<feature type="domain" description="Tripartite ATP-independent periplasmic transporters DctQ component" evidence="10">
    <location>
        <begin position="34"/>
        <end position="160"/>
    </location>
</feature>
<dbReference type="Pfam" id="PF04290">
    <property type="entry name" value="DctQ"/>
    <property type="match status" value="1"/>
</dbReference>
<keyword evidence="6 9" id="KW-1133">Transmembrane helix</keyword>
<dbReference type="Proteomes" id="UP001217500">
    <property type="component" value="Chromosome"/>
</dbReference>
<gene>
    <name evidence="11" type="ORF">PH603_14945</name>
</gene>
<feature type="transmembrane region" description="Helical" evidence="9">
    <location>
        <begin position="25"/>
        <end position="43"/>
    </location>
</feature>
<dbReference type="RefSeq" id="WP_289503472.1">
    <property type="nucleotide sequence ID" value="NZ_CP116805.1"/>
</dbReference>
<organism evidence="11 12">
    <name type="scientific">Gimibacter soli</name>
    <dbReference type="NCBI Taxonomy" id="3024400"/>
    <lineage>
        <taxon>Bacteria</taxon>
        <taxon>Pseudomonadati</taxon>
        <taxon>Pseudomonadota</taxon>
        <taxon>Alphaproteobacteria</taxon>
        <taxon>Kordiimonadales</taxon>
        <taxon>Temperatibacteraceae</taxon>
        <taxon>Gimibacter</taxon>
    </lineage>
</organism>
<comment type="similarity">
    <text evidence="8 9">Belongs to the TRAP transporter small permease family.</text>
</comment>
<evidence type="ECO:0000256" key="1">
    <source>
        <dbReference type="ARBA" id="ARBA00004429"/>
    </source>
</evidence>
<reference evidence="11" key="1">
    <citation type="submission" date="2023-01" db="EMBL/GenBank/DDBJ databases">
        <title>The genome sequence of Kordiimonadaceae bacterium 6D33.</title>
        <authorList>
            <person name="Liu Y."/>
        </authorList>
    </citation>
    <scope>NUCLEOTIDE SEQUENCE</scope>
    <source>
        <strain evidence="11">6D33</strain>
    </source>
</reference>
<feature type="transmembrane region" description="Helical" evidence="9">
    <location>
        <begin position="58"/>
        <end position="75"/>
    </location>
</feature>
<evidence type="ECO:0000313" key="11">
    <source>
        <dbReference type="EMBL" id="WCL53833.1"/>
    </source>
</evidence>
<evidence type="ECO:0000256" key="8">
    <source>
        <dbReference type="ARBA" id="ARBA00038436"/>
    </source>
</evidence>
<keyword evidence="5 9" id="KW-0812">Transmembrane</keyword>
<evidence type="ECO:0000256" key="2">
    <source>
        <dbReference type="ARBA" id="ARBA00022448"/>
    </source>
</evidence>
<keyword evidence="2 9" id="KW-0813">Transport</keyword>
<comment type="subcellular location">
    <subcellularLocation>
        <location evidence="1 9">Cell inner membrane</location>
        <topology evidence="1 9">Multi-pass membrane protein</topology>
    </subcellularLocation>
</comment>
<keyword evidence="3" id="KW-1003">Cell membrane</keyword>
<evidence type="ECO:0000256" key="5">
    <source>
        <dbReference type="ARBA" id="ARBA00022692"/>
    </source>
</evidence>
<keyword evidence="12" id="KW-1185">Reference proteome</keyword>
<evidence type="ECO:0000256" key="6">
    <source>
        <dbReference type="ARBA" id="ARBA00022989"/>
    </source>
</evidence>
<evidence type="ECO:0000313" key="12">
    <source>
        <dbReference type="Proteomes" id="UP001217500"/>
    </source>
</evidence>
<keyword evidence="7 9" id="KW-0472">Membrane</keyword>
<accession>A0AAF0BGS8</accession>
<dbReference type="PANTHER" id="PTHR35011:SF11">
    <property type="entry name" value="TRAP TRANSPORTER SMALL PERMEASE PROTEIN"/>
    <property type="match status" value="1"/>
</dbReference>